<sequence>MKRTAFIDLNRMRKKPAFQLTRLATLVGGAIALTGCGNDNTEAKIYPSTDACKTDYPEHVEVCEAAYRQAVAEAAKTAPKFRTENDCEAEFGQCVSNGNNWFMPALAGFMLANVLDDLDDRRRCPPGAYASYGGCRYSTPVFTGYGRLYGGYYGSDGTLYGKVRPGKFTTVKVDRDAFKPKPAVTRTLSRGGFGSKAAAKASWGSSRSSWGG</sequence>
<dbReference type="RefSeq" id="WP_379909620.1">
    <property type="nucleotide sequence ID" value="NZ_JBHSWE010000001.1"/>
</dbReference>
<gene>
    <name evidence="2" type="ORF">ACFQDL_14330</name>
</gene>
<name>A0ABW2A0Y2_9GAMM</name>
<dbReference type="EMBL" id="JBHSWE010000001">
    <property type="protein sequence ID" value="MFC6671111.1"/>
    <property type="molecule type" value="Genomic_DNA"/>
</dbReference>
<evidence type="ECO:0000313" key="2">
    <source>
        <dbReference type="EMBL" id="MFC6671111.1"/>
    </source>
</evidence>
<proteinExistence type="predicted"/>
<dbReference type="InterPro" id="IPR009576">
    <property type="entry name" value="Biofilm_formation_YgiB"/>
</dbReference>
<evidence type="ECO:0000256" key="1">
    <source>
        <dbReference type="SAM" id="MobiDB-lite"/>
    </source>
</evidence>
<protein>
    <submittedName>
        <fullName evidence="2">DUF1190 domain-containing protein</fullName>
    </submittedName>
</protein>
<accession>A0ABW2A0Y2</accession>
<keyword evidence="3" id="KW-1185">Reference proteome</keyword>
<feature type="compositionally biased region" description="Low complexity" evidence="1">
    <location>
        <begin position="195"/>
        <end position="212"/>
    </location>
</feature>
<dbReference type="Proteomes" id="UP001596422">
    <property type="component" value="Unassembled WGS sequence"/>
</dbReference>
<reference evidence="3" key="1">
    <citation type="journal article" date="2019" name="Int. J. Syst. Evol. Microbiol.">
        <title>The Global Catalogue of Microorganisms (GCM) 10K type strain sequencing project: providing services to taxonomists for standard genome sequencing and annotation.</title>
        <authorList>
            <consortium name="The Broad Institute Genomics Platform"/>
            <consortium name="The Broad Institute Genome Sequencing Center for Infectious Disease"/>
            <person name="Wu L."/>
            <person name="Ma J."/>
        </authorList>
    </citation>
    <scope>NUCLEOTIDE SEQUENCE [LARGE SCALE GENOMIC DNA]</scope>
    <source>
        <strain evidence="3">NBRC 111756</strain>
    </source>
</reference>
<comment type="caution">
    <text evidence="2">The sequence shown here is derived from an EMBL/GenBank/DDBJ whole genome shotgun (WGS) entry which is preliminary data.</text>
</comment>
<dbReference type="Pfam" id="PF06693">
    <property type="entry name" value="DUF1190"/>
    <property type="match status" value="1"/>
</dbReference>
<feature type="region of interest" description="Disordered" evidence="1">
    <location>
        <begin position="193"/>
        <end position="212"/>
    </location>
</feature>
<evidence type="ECO:0000313" key="3">
    <source>
        <dbReference type="Proteomes" id="UP001596422"/>
    </source>
</evidence>
<organism evidence="2 3">
    <name type="scientific">Marinobacterium aestuariivivens</name>
    <dbReference type="NCBI Taxonomy" id="1698799"/>
    <lineage>
        <taxon>Bacteria</taxon>
        <taxon>Pseudomonadati</taxon>
        <taxon>Pseudomonadota</taxon>
        <taxon>Gammaproteobacteria</taxon>
        <taxon>Oceanospirillales</taxon>
        <taxon>Oceanospirillaceae</taxon>
        <taxon>Marinobacterium</taxon>
    </lineage>
</organism>